<feature type="compositionally biased region" description="Low complexity" evidence="3">
    <location>
        <begin position="260"/>
        <end position="276"/>
    </location>
</feature>
<name>A0A8C8AZ88_9STRI</name>
<dbReference type="GO" id="GO:0016020">
    <property type="term" value="C:membrane"/>
    <property type="evidence" value="ECO:0007669"/>
    <property type="project" value="InterPro"/>
</dbReference>
<evidence type="ECO:0000256" key="3">
    <source>
        <dbReference type="SAM" id="MobiDB-lite"/>
    </source>
</evidence>
<dbReference type="Gene3D" id="2.30.29.30">
    <property type="entry name" value="Pleckstrin-homology domain (PH domain)/Phosphotyrosine-binding domain (PTB)"/>
    <property type="match status" value="1"/>
</dbReference>
<dbReference type="PROSITE" id="PS51290">
    <property type="entry name" value="CRIC"/>
    <property type="match status" value="1"/>
</dbReference>
<feature type="compositionally biased region" description="Low complexity" evidence="3">
    <location>
        <begin position="439"/>
        <end position="449"/>
    </location>
</feature>
<feature type="compositionally biased region" description="Basic and acidic residues" evidence="3">
    <location>
        <begin position="749"/>
        <end position="758"/>
    </location>
</feature>
<reference evidence="7" key="1">
    <citation type="submission" date="2025-08" db="UniProtKB">
        <authorList>
            <consortium name="Ensembl"/>
        </authorList>
    </citation>
    <scope>IDENTIFICATION</scope>
</reference>
<evidence type="ECO:0000259" key="4">
    <source>
        <dbReference type="PROSITE" id="PS50105"/>
    </source>
</evidence>
<dbReference type="InterPro" id="IPR011993">
    <property type="entry name" value="PH-like_dom_sf"/>
</dbReference>
<dbReference type="SUPFAM" id="SSF50156">
    <property type="entry name" value="PDZ domain-like"/>
    <property type="match status" value="1"/>
</dbReference>
<feature type="domain" description="PDZ" evidence="5">
    <location>
        <begin position="200"/>
        <end position="255"/>
    </location>
</feature>
<keyword evidence="2" id="KW-0597">Phosphoprotein</keyword>
<feature type="region of interest" description="Disordered" evidence="3">
    <location>
        <begin position="564"/>
        <end position="649"/>
    </location>
</feature>
<dbReference type="Pfam" id="PF06663">
    <property type="entry name" value="CNK2_3_dom"/>
    <property type="match status" value="1"/>
</dbReference>
<dbReference type="InterPro" id="IPR010599">
    <property type="entry name" value="CNK2/3_dom"/>
</dbReference>
<dbReference type="GO" id="GO:0009966">
    <property type="term" value="P:regulation of signal transduction"/>
    <property type="evidence" value="ECO:0007669"/>
    <property type="project" value="InterPro"/>
</dbReference>
<proteinExistence type="inferred from homology"/>
<feature type="region of interest" description="Disordered" evidence="3">
    <location>
        <begin position="416"/>
        <end position="449"/>
    </location>
</feature>
<feature type="compositionally biased region" description="Acidic residues" evidence="3">
    <location>
        <begin position="566"/>
        <end position="576"/>
    </location>
</feature>
<evidence type="ECO:0000313" key="8">
    <source>
        <dbReference type="Proteomes" id="UP000694552"/>
    </source>
</evidence>
<feature type="compositionally biased region" description="Low complexity" evidence="3">
    <location>
        <begin position="613"/>
        <end position="623"/>
    </location>
</feature>
<dbReference type="InterPro" id="IPR051566">
    <property type="entry name" value="CNKSR"/>
</dbReference>
<dbReference type="SUPFAM" id="SSF47769">
    <property type="entry name" value="SAM/Pointed domain"/>
    <property type="match status" value="1"/>
</dbReference>
<feature type="compositionally biased region" description="Pro residues" evidence="3">
    <location>
        <begin position="584"/>
        <end position="597"/>
    </location>
</feature>
<dbReference type="PROSITE" id="PS50105">
    <property type="entry name" value="SAM_DOMAIN"/>
    <property type="match status" value="1"/>
</dbReference>
<dbReference type="SUPFAM" id="SSF50729">
    <property type="entry name" value="PH domain-like"/>
    <property type="match status" value="1"/>
</dbReference>
<evidence type="ECO:0000259" key="5">
    <source>
        <dbReference type="PROSITE" id="PS50106"/>
    </source>
</evidence>
<dbReference type="Gene3D" id="2.30.42.10">
    <property type="match status" value="1"/>
</dbReference>
<dbReference type="CDD" id="cd06748">
    <property type="entry name" value="PDZ_CNK1_2_3-like"/>
    <property type="match status" value="1"/>
</dbReference>
<feature type="region of interest" description="Disordered" evidence="3">
    <location>
        <begin position="742"/>
        <end position="781"/>
    </location>
</feature>
<dbReference type="InterPro" id="IPR001660">
    <property type="entry name" value="SAM"/>
</dbReference>
<dbReference type="PROSITE" id="PS50106">
    <property type="entry name" value="PDZ"/>
    <property type="match status" value="1"/>
</dbReference>
<dbReference type="InterPro" id="IPR036034">
    <property type="entry name" value="PDZ_sf"/>
</dbReference>
<reference evidence="7" key="2">
    <citation type="submission" date="2025-09" db="UniProtKB">
        <authorList>
            <consortium name="Ensembl"/>
        </authorList>
    </citation>
    <scope>IDENTIFICATION</scope>
</reference>
<protein>
    <submittedName>
        <fullName evidence="7">Connector enhancer of kinase suppressor of Ras 2</fullName>
    </submittedName>
</protein>
<dbReference type="CDD" id="cd09511">
    <property type="entry name" value="SAM_CNK1_2_3-suppressor"/>
    <property type="match status" value="1"/>
</dbReference>
<dbReference type="Pfam" id="PF10534">
    <property type="entry name" value="CRIC_ras_sig"/>
    <property type="match status" value="1"/>
</dbReference>
<dbReference type="Proteomes" id="UP000694552">
    <property type="component" value="Unplaced"/>
</dbReference>
<keyword evidence="8" id="KW-1185">Reference proteome</keyword>
<dbReference type="AlphaFoldDB" id="A0A8C8AZ88"/>
<feature type="region of interest" description="Disordered" evidence="3">
    <location>
        <begin position="258"/>
        <end position="301"/>
    </location>
</feature>
<feature type="domain" description="SAM" evidence="4">
    <location>
        <begin position="1"/>
        <end position="61"/>
    </location>
</feature>
<comment type="similarity">
    <text evidence="1">Belongs to the CNKSR family.</text>
</comment>
<evidence type="ECO:0000256" key="2">
    <source>
        <dbReference type="ARBA" id="ARBA00022553"/>
    </source>
</evidence>
<dbReference type="Ensembl" id="ENSOSUT00000012555.1">
    <property type="protein sequence ID" value="ENSOSUP00000012139.1"/>
    <property type="gene ID" value="ENSOSUG00000005412.1"/>
</dbReference>
<dbReference type="Gene3D" id="1.10.150.50">
    <property type="entry name" value="Transcription Factor, Ets-1"/>
    <property type="match status" value="1"/>
</dbReference>
<evidence type="ECO:0000259" key="6">
    <source>
        <dbReference type="PROSITE" id="PS51290"/>
    </source>
</evidence>
<evidence type="ECO:0000313" key="7">
    <source>
        <dbReference type="Ensembl" id="ENSOSUP00000012139.1"/>
    </source>
</evidence>
<accession>A0A8C8AZ88</accession>
<organism evidence="7 8">
    <name type="scientific">Otus sunia</name>
    <name type="common">Oriental scops-owl</name>
    <dbReference type="NCBI Taxonomy" id="257818"/>
    <lineage>
        <taxon>Eukaryota</taxon>
        <taxon>Metazoa</taxon>
        <taxon>Chordata</taxon>
        <taxon>Craniata</taxon>
        <taxon>Vertebrata</taxon>
        <taxon>Euteleostomi</taxon>
        <taxon>Archelosauria</taxon>
        <taxon>Archosauria</taxon>
        <taxon>Dinosauria</taxon>
        <taxon>Saurischia</taxon>
        <taxon>Theropoda</taxon>
        <taxon>Coelurosauria</taxon>
        <taxon>Aves</taxon>
        <taxon>Neognathae</taxon>
        <taxon>Neoaves</taxon>
        <taxon>Telluraves</taxon>
        <taxon>Strigiformes</taxon>
        <taxon>Strigidae</taxon>
        <taxon>Otus</taxon>
    </lineage>
</organism>
<dbReference type="PANTHER" id="PTHR12844">
    <property type="entry name" value="CONNECTOR ENCHANCER OF KINASE SUPPRESSOR OF RAS"/>
    <property type="match status" value="1"/>
</dbReference>
<dbReference type="InterPro" id="IPR017874">
    <property type="entry name" value="CRIC_domain"/>
</dbReference>
<dbReference type="InterPro" id="IPR001478">
    <property type="entry name" value="PDZ"/>
</dbReference>
<dbReference type="InterPro" id="IPR013761">
    <property type="entry name" value="SAM/pointed_sf"/>
</dbReference>
<dbReference type="SMART" id="SM00454">
    <property type="entry name" value="SAM"/>
    <property type="match status" value="1"/>
</dbReference>
<dbReference type="InterPro" id="IPR049628">
    <property type="entry name" value="CNK1-3_SAM"/>
</dbReference>
<evidence type="ECO:0000256" key="1">
    <source>
        <dbReference type="ARBA" id="ARBA00009498"/>
    </source>
</evidence>
<sequence length="781" mass="88172">MEDMVRGLDDCLQQYIKNFEREKISGDQLLRITHQELEDLGVTRIGHQELILEAVDLLCALNYGLETENLKTLSHKLNASAKNLQNFITGRRRSGHYDGRTSRKLPNDFLTSVVDLIGAAKSLLAWLDRSPFAAVTDYSVTRNNVIQLCLELTTIVQQDCTVYETENKILHVCKTLSGVCDHIISLSSDPLVSQSAHLEVIQLTNIKPSEGLGMYIKSTYDGLHVITGTTENSPADRCKKIHAGDEVIQVNHQTVPLIPRSPTSSVATPSSTISTPTKRDSSALQDLYIPPPPTEPYVPRDEKGNLPCDDVGRHIVGKPVHTGSESPNSFLDQEYRKRFNVVEEDAVLYCYEYEKGRTSGPGRRESTPTYGKLRPISMPVEYNWVGDYEDPNKIKRDSRRENSLLRYMSNEKIGQEDYMFQRNSKKDTGKKSKKKGDKSSSPSHYSLLPSLQMDSLRQEVMGTPGPETALYHTFQQSSLQQKSKKKNKELSLQDEKAEGFISLPEFKIDRASECRKKYAFKACHPKIKSFYFAAEHLDDMNRWLNRINMLAAGYAERERIKQEQDYWSESDKEEADTPSTPKQDSPPPPYDTYPRPPSMSCASPYVEPKHSRLSSTETSQSQSSHEEFRPEVAGSATDSPVRKTASQRRSWQDLIETPLTSSGLHYLQTLPLEDSVFSEAAVVSPEHRRQSTLPTQKCHLQDHYGPFPLVEGERMQVLNGNGGKPRSFTLPRDSGFNHCCQSLSVSATDHQEEAQQKEVEEEEEEEGKARSSKNISSKQKN</sequence>
<dbReference type="GO" id="GO:0005737">
    <property type="term" value="C:cytoplasm"/>
    <property type="evidence" value="ECO:0007669"/>
    <property type="project" value="InterPro"/>
</dbReference>
<dbReference type="PANTHER" id="PTHR12844:SF21">
    <property type="entry name" value="CONNECTOR ENHANCER OF KINASE SUPPRESSOR OF RAS 2"/>
    <property type="match status" value="1"/>
</dbReference>
<dbReference type="Pfam" id="PF00536">
    <property type="entry name" value="SAM_1"/>
    <property type="match status" value="1"/>
</dbReference>
<feature type="compositionally biased region" description="Polar residues" evidence="3">
    <location>
        <begin position="772"/>
        <end position="781"/>
    </location>
</feature>
<feature type="domain" description="CRIC" evidence="6">
    <location>
        <begin position="69"/>
        <end position="163"/>
    </location>
</feature>